<organism evidence="1 2">
    <name type="scientific">Gossypium mustelinum</name>
    <name type="common">Cotton</name>
    <name type="synonym">Gossypium caicoense</name>
    <dbReference type="NCBI Taxonomy" id="34275"/>
    <lineage>
        <taxon>Eukaryota</taxon>
        <taxon>Viridiplantae</taxon>
        <taxon>Streptophyta</taxon>
        <taxon>Embryophyta</taxon>
        <taxon>Tracheophyta</taxon>
        <taxon>Spermatophyta</taxon>
        <taxon>Magnoliopsida</taxon>
        <taxon>eudicotyledons</taxon>
        <taxon>Gunneridae</taxon>
        <taxon>Pentapetalae</taxon>
        <taxon>rosids</taxon>
        <taxon>malvids</taxon>
        <taxon>Malvales</taxon>
        <taxon>Malvaceae</taxon>
        <taxon>Malvoideae</taxon>
        <taxon>Gossypium</taxon>
    </lineage>
</organism>
<dbReference type="AlphaFoldDB" id="A0A5D2ZDG1"/>
<name>A0A5D2ZDG1_GOSMU</name>
<gene>
    <name evidence="1" type="ORF">E1A91_A05G321000v1</name>
</gene>
<protein>
    <submittedName>
        <fullName evidence="1">Uncharacterized protein</fullName>
    </submittedName>
</protein>
<evidence type="ECO:0000313" key="2">
    <source>
        <dbReference type="Proteomes" id="UP000323597"/>
    </source>
</evidence>
<dbReference type="EMBL" id="CM017640">
    <property type="protein sequence ID" value="TYJ36642.1"/>
    <property type="molecule type" value="Genomic_DNA"/>
</dbReference>
<proteinExistence type="predicted"/>
<keyword evidence="2" id="KW-1185">Reference proteome</keyword>
<reference evidence="1 2" key="1">
    <citation type="submission" date="2019-07" db="EMBL/GenBank/DDBJ databases">
        <title>WGS assembly of Gossypium mustelinum.</title>
        <authorList>
            <person name="Chen Z.J."/>
            <person name="Sreedasyam A."/>
            <person name="Ando A."/>
            <person name="Song Q."/>
            <person name="De L."/>
            <person name="Hulse-Kemp A."/>
            <person name="Ding M."/>
            <person name="Ye W."/>
            <person name="Kirkbride R."/>
            <person name="Jenkins J."/>
            <person name="Plott C."/>
            <person name="Lovell J."/>
            <person name="Lin Y.-M."/>
            <person name="Vaughn R."/>
            <person name="Liu B."/>
            <person name="Li W."/>
            <person name="Simpson S."/>
            <person name="Scheffler B."/>
            <person name="Saski C."/>
            <person name="Grover C."/>
            <person name="Hu G."/>
            <person name="Conover J."/>
            <person name="Carlson J."/>
            <person name="Shu S."/>
            <person name="Boston L."/>
            <person name="Williams M."/>
            <person name="Peterson D."/>
            <person name="Mcgee K."/>
            <person name="Jones D."/>
            <person name="Wendel J."/>
            <person name="Stelly D."/>
            <person name="Grimwood J."/>
            <person name="Schmutz J."/>
        </authorList>
    </citation>
    <scope>NUCLEOTIDE SEQUENCE [LARGE SCALE GENOMIC DNA]</scope>
    <source>
        <strain evidence="1">1408120.09</strain>
    </source>
</reference>
<sequence length="70" mass="8623">MELTQPFYCLQKEIECLSKILDYESNMGHVPFCCKYQPLRSEDLASPFYGRLWYVIQTRYNHKIQNIWWR</sequence>
<dbReference type="Proteomes" id="UP000323597">
    <property type="component" value="Chromosome A05"/>
</dbReference>
<accession>A0A5D2ZDG1</accession>
<evidence type="ECO:0000313" key="1">
    <source>
        <dbReference type="EMBL" id="TYJ36642.1"/>
    </source>
</evidence>